<comment type="caution">
    <text evidence="1">The sequence shown here is derived from an EMBL/GenBank/DDBJ whole genome shotgun (WGS) entry which is preliminary data.</text>
</comment>
<name>A0ABN1TRD8_9ACTN</name>
<reference evidence="1 2" key="1">
    <citation type="journal article" date="2019" name="Int. J. Syst. Evol. Microbiol.">
        <title>The Global Catalogue of Microorganisms (GCM) 10K type strain sequencing project: providing services to taxonomists for standard genome sequencing and annotation.</title>
        <authorList>
            <consortium name="The Broad Institute Genomics Platform"/>
            <consortium name="The Broad Institute Genome Sequencing Center for Infectious Disease"/>
            <person name="Wu L."/>
            <person name="Ma J."/>
        </authorList>
    </citation>
    <scope>NUCLEOTIDE SEQUENCE [LARGE SCALE GENOMIC DNA]</scope>
    <source>
        <strain evidence="1 2">JCM 13002</strain>
    </source>
</reference>
<protein>
    <recommendedName>
        <fullName evidence="3">Secreted protein</fullName>
    </recommendedName>
</protein>
<evidence type="ECO:0000313" key="2">
    <source>
        <dbReference type="Proteomes" id="UP001499987"/>
    </source>
</evidence>
<dbReference type="Pfam" id="PF19813">
    <property type="entry name" value="DUF6296"/>
    <property type="match status" value="1"/>
</dbReference>
<proteinExistence type="predicted"/>
<gene>
    <name evidence="1" type="ORF">GCM10009663_46900</name>
</gene>
<accession>A0ABN1TRD8</accession>
<evidence type="ECO:0008006" key="3">
    <source>
        <dbReference type="Google" id="ProtNLM"/>
    </source>
</evidence>
<dbReference type="EMBL" id="BAAALD010000048">
    <property type="protein sequence ID" value="GAA1098710.1"/>
    <property type="molecule type" value="Genomic_DNA"/>
</dbReference>
<sequence>MIVVAPDTGRWMLTFPGPAGSHGEQDTVVVERQAGYGPHGHPVYEDADRAVRVEIEDGGLVHVLDLVGRPVPDTPVHAVLLH</sequence>
<organism evidence="1 2">
    <name type="scientific">Kitasatospora arboriphila</name>
    <dbReference type="NCBI Taxonomy" id="258052"/>
    <lineage>
        <taxon>Bacteria</taxon>
        <taxon>Bacillati</taxon>
        <taxon>Actinomycetota</taxon>
        <taxon>Actinomycetes</taxon>
        <taxon>Kitasatosporales</taxon>
        <taxon>Streptomycetaceae</taxon>
        <taxon>Kitasatospora</taxon>
    </lineage>
</organism>
<dbReference type="Proteomes" id="UP001499987">
    <property type="component" value="Unassembled WGS sequence"/>
</dbReference>
<keyword evidence="2" id="KW-1185">Reference proteome</keyword>
<evidence type="ECO:0000313" key="1">
    <source>
        <dbReference type="EMBL" id="GAA1098710.1"/>
    </source>
</evidence>
<dbReference type="InterPro" id="IPR046263">
    <property type="entry name" value="DUF6296"/>
</dbReference>